<dbReference type="Proteomes" id="UP001341840">
    <property type="component" value="Unassembled WGS sequence"/>
</dbReference>
<reference evidence="2 3" key="1">
    <citation type="journal article" date="2023" name="Plants (Basel)">
        <title>Bridging the Gap: Combining Genomics and Transcriptomics Approaches to Understand Stylosanthes scabra, an Orphan Legume from the Brazilian Caatinga.</title>
        <authorList>
            <person name="Ferreira-Neto J.R.C."/>
            <person name="da Silva M.D."/>
            <person name="Binneck E."/>
            <person name="de Melo N.F."/>
            <person name="da Silva R.H."/>
            <person name="de Melo A.L.T.M."/>
            <person name="Pandolfi V."/>
            <person name="Bustamante F.O."/>
            <person name="Brasileiro-Vidal A.C."/>
            <person name="Benko-Iseppon A.M."/>
        </authorList>
    </citation>
    <scope>NUCLEOTIDE SEQUENCE [LARGE SCALE GENOMIC DNA]</scope>
    <source>
        <tissue evidence="2">Leaves</tissue>
    </source>
</reference>
<accession>A0ABU6SKI7</accession>
<proteinExistence type="predicted"/>
<sequence>MDDSGRGFLSFCAHRKMKIFDFSDESSNFKEMYLKISGAPKIQPFYHTSEKKAKFCLYWQHLNLKDLMCDDEIAKRVAVDMAGGLDNLIAMRRRLITKQQISGDKEASSLATADLTRGTPVAREPVELEQSEEKVPSPQSSPAKKRKRVPREITEESGTLVNALEKDFNSFPFVDQYLMT</sequence>
<evidence type="ECO:0000256" key="1">
    <source>
        <dbReference type="SAM" id="MobiDB-lite"/>
    </source>
</evidence>
<protein>
    <submittedName>
        <fullName evidence="2">Uncharacterized protein</fullName>
    </submittedName>
</protein>
<comment type="caution">
    <text evidence="2">The sequence shown here is derived from an EMBL/GenBank/DDBJ whole genome shotgun (WGS) entry which is preliminary data.</text>
</comment>
<name>A0ABU6SKI7_9FABA</name>
<gene>
    <name evidence="2" type="ORF">PIB30_060270</name>
</gene>
<organism evidence="2 3">
    <name type="scientific">Stylosanthes scabra</name>
    <dbReference type="NCBI Taxonomy" id="79078"/>
    <lineage>
        <taxon>Eukaryota</taxon>
        <taxon>Viridiplantae</taxon>
        <taxon>Streptophyta</taxon>
        <taxon>Embryophyta</taxon>
        <taxon>Tracheophyta</taxon>
        <taxon>Spermatophyta</taxon>
        <taxon>Magnoliopsida</taxon>
        <taxon>eudicotyledons</taxon>
        <taxon>Gunneridae</taxon>
        <taxon>Pentapetalae</taxon>
        <taxon>rosids</taxon>
        <taxon>fabids</taxon>
        <taxon>Fabales</taxon>
        <taxon>Fabaceae</taxon>
        <taxon>Papilionoideae</taxon>
        <taxon>50 kb inversion clade</taxon>
        <taxon>dalbergioids sensu lato</taxon>
        <taxon>Dalbergieae</taxon>
        <taxon>Pterocarpus clade</taxon>
        <taxon>Stylosanthes</taxon>
    </lineage>
</organism>
<keyword evidence="3" id="KW-1185">Reference proteome</keyword>
<dbReference type="EMBL" id="JASCZI010060946">
    <property type="protein sequence ID" value="MED6136929.1"/>
    <property type="molecule type" value="Genomic_DNA"/>
</dbReference>
<feature type="region of interest" description="Disordered" evidence="1">
    <location>
        <begin position="107"/>
        <end position="156"/>
    </location>
</feature>
<evidence type="ECO:0000313" key="2">
    <source>
        <dbReference type="EMBL" id="MED6136929.1"/>
    </source>
</evidence>
<evidence type="ECO:0000313" key="3">
    <source>
        <dbReference type="Proteomes" id="UP001341840"/>
    </source>
</evidence>